<dbReference type="KEGG" id="pth:PTH_0409"/>
<gene>
    <name evidence="1" type="ordered locus">PTH_0409</name>
</gene>
<evidence type="ECO:0000313" key="1">
    <source>
        <dbReference type="EMBL" id="BAF58590.1"/>
    </source>
</evidence>
<dbReference type="STRING" id="370438.PTH_0409"/>
<name>A5D5A1_PELTS</name>
<keyword evidence="2" id="KW-1185">Reference proteome</keyword>
<evidence type="ECO:0000313" key="2">
    <source>
        <dbReference type="Proteomes" id="UP000006556"/>
    </source>
</evidence>
<reference evidence="2" key="1">
    <citation type="journal article" date="2008" name="Genome Res.">
        <title>The genome of Pelotomaculum thermopropionicum reveals niche-associated evolution in anaerobic microbiota.</title>
        <authorList>
            <person name="Kosaka T."/>
            <person name="Kato S."/>
            <person name="Shimoyama T."/>
            <person name="Ishii S."/>
            <person name="Abe T."/>
            <person name="Watanabe K."/>
        </authorList>
    </citation>
    <scope>NUCLEOTIDE SEQUENCE [LARGE SCALE GENOMIC DNA]</scope>
    <source>
        <strain evidence="2">DSM 13744 / JCM 10971 / SI</strain>
    </source>
</reference>
<dbReference type="EMBL" id="AP009389">
    <property type="protein sequence ID" value="BAF58590.1"/>
    <property type="molecule type" value="Genomic_DNA"/>
</dbReference>
<evidence type="ECO:0008006" key="3">
    <source>
        <dbReference type="Google" id="ProtNLM"/>
    </source>
</evidence>
<dbReference type="HOGENOM" id="CLU_119822_0_0_9"/>
<proteinExistence type="predicted"/>
<dbReference type="CDD" id="cd12208">
    <property type="entry name" value="DIP1984-like"/>
    <property type="match status" value="1"/>
</dbReference>
<protein>
    <recommendedName>
        <fullName evidence="3">Septicolysin</fullName>
    </recommendedName>
</protein>
<dbReference type="InterPro" id="IPR047741">
    <property type="entry name" value="DIP1984-like"/>
</dbReference>
<dbReference type="Proteomes" id="UP000006556">
    <property type="component" value="Chromosome"/>
</dbReference>
<dbReference type="AlphaFoldDB" id="A5D5A1"/>
<dbReference type="NCBIfam" id="NF038048">
    <property type="entry name" value="DIP1984_fam"/>
    <property type="match status" value="1"/>
</dbReference>
<dbReference type="Gene3D" id="6.10.320.10">
    <property type="match status" value="1"/>
</dbReference>
<accession>A5D5A1</accession>
<dbReference type="eggNOG" id="ENOG5032S2G">
    <property type="taxonomic scope" value="Bacteria"/>
</dbReference>
<organism evidence="1 2">
    <name type="scientific">Pelotomaculum thermopropionicum (strain DSM 13744 / JCM 10971 / SI)</name>
    <dbReference type="NCBI Taxonomy" id="370438"/>
    <lineage>
        <taxon>Bacteria</taxon>
        <taxon>Bacillati</taxon>
        <taxon>Bacillota</taxon>
        <taxon>Clostridia</taxon>
        <taxon>Eubacteriales</taxon>
        <taxon>Desulfotomaculaceae</taxon>
        <taxon>Pelotomaculum</taxon>
    </lineage>
</organism>
<dbReference type="Pfam" id="PF20935">
    <property type="entry name" value="DUF6847"/>
    <property type="match status" value="1"/>
</dbReference>
<sequence length="156" mass="17923">MVKLAEALLERKSLKEQIGALKERAIKDARVQEGDQPAERPEYLVAEIEKLVIRLEKLVVAINRTNLQARLPDGQTLMEAIAQRDMLKLRHQLAKDLANAAAPERDSWRLTRSEVKFQPTVDVARWRREADALAKAYRELDNTIQAVNWTTELIEE</sequence>